<dbReference type="EMBL" id="CP002961">
    <property type="protein sequence ID" value="AFK03361.1"/>
    <property type="molecule type" value="Genomic_DNA"/>
</dbReference>
<dbReference type="Pfam" id="PF00756">
    <property type="entry name" value="Esterase"/>
    <property type="match status" value="1"/>
</dbReference>
<dbReference type="InterPro" id="IPR014756">
    <property type="entry name" value="Ig_E-set"/>
</dbReference>
<name>A0ABN4AM63_EMTOG</name>
<evidence type="ECO:0000313" key="2">
    <source>
        <dbReference type="Proteomes" id="UP000002875"/>
    </source>
</evidence>
<dbReference type="Gene3D" id="2.60.40.10">
    <property type="entry name" value="Immunoglobulins"/>
    <property type="match status" value="1"/>
</dbReference>
<organism evidence="1 2">
    <name type="scientific">Emticicia oligotrophica (strain DSM 17448 / CIP 109782 / MTCC 6937 / GPTSA100-15)</name>
    <dbReference type="NCBI Taxonomy" id="929562"/>
    <lineage>
        <taxon>Bacteria</taxon>
        <taxon>Pseudomonadati</taxon>
        <taxon>Bacteroidota</taxon>
        <taxon>Cytophagia</taxon>
        <taxon>Cytophagales</taxon>
        <taxon>Leadbetterellaceae</taxon>
        <taxon>Emticicia</taxon>
    </lineage>
</organism>
<evidence type="ECO:0000313" key="1">
    <source>
        <dbReference type="EMBL" id="AFK03361.1"/>
    </source>
</evidence>
<gene>
    <name evidence="1" type="ordered locus">Emtol_2223</name>
</gene>
<dbReference type="PANTHER" id="PTHR48098:SF1">
    <property type="entry name" value="DIACYLGLYCEROL ACYLTRANSFERASE_MYCOLYLTRANSFERASE AG85A"/>
    <property type="match status" value="1"/>
</dbReference>
<dbReference type="Gene3D" id="3.40.50.1820">
    <property type="entry name" value="alpha/beta hydrolase"/>
    <property type="match status" value="1"/>
</dbReference>
<dbReference type="SUPFAM" id="SSF53474">
    <property type="entry name" value="alpha/beta-Hydrolases"/>
    <property type="match status" value="1"/>
</dbReference>
<sequence length="406" mass="45601">MPCGTTTYMKKQLTLLLFIVFLGLKGGFAQEIPKELENIISPEVNKDGTVTFRFFAPHADSVQLTSDFLPPVKVKTRFGLQDGPGTINLTKDKNGLWTYTSKPLESELYSYTFLVDGIRTNDANSPYAFRNAAALTNVFIVGNGRADLYKTNDVSHGSVTHCWYPSAGLKMNRRLTVYTPAGYEQSAEKYPVLYLLHGAGGDEDSWAAHGRAVQILDNLIAQGKAKPMIVVMPNGNVVQDGGYGQGKDGFYKPEFLLPRSMNGEYEANFMDIINYVEKTFRVKADKQNRAIAGLSMGGFHTMHISRYFPNTFDYVGLYSAALMPREDATGKVYSNIDATLKIQKENGLKLYYIAIGRDDFLYQANVDFRKKLDGLGMKYEYLETGEGHIWKLWRIYLADFAPKLFK</sequence>
<reference evidence="1 2" key="1">
    <citation type="submission" date="2011-07" db="EMBL/GenBank/DDBJ databases">
        <title>The complete genome of chromosome of Emticicia oligotrophica DSM 17448.</title>
        <authorList>
            <consortium name="US DOE Joint Genome Institute (JGI-PGF)"/>
            <person name="Lucas S."/>
            <person name="Han J."/>
            <person name="Lapidus A."/>
            <person name="Bruce D."/>
            <person name="Goodwin L."/>
            <person name="Pitluck S."/>
            <person name="Peters L."/>
            <person name="Kyrpides N."/>
            <person name="Mavromatis K."/>
            <person name="Ivanova N."/>
            <person name="Ovchinnikova G."/>
            <person name="Teshima H."/>
            <person name="Detter J.C."/>
            <person name="Tapia R."/>
            <person name="Han C."/>
            <person name="Land M."/>
            <person name="Hauser L."/>
            <person name="Markowitz V."/>
            <person name="Cheng J.-F."/>
            <person name="Hugenholtz P."/>
            <person name="Woyke T."/>
            <person name="Wu D."/>
            <person name="Tindall B."/>
            <person name="Pomrenke H."/>
            <person name="Brambilla E."/>
            <person name="Klenk H.-P."/>
            <person name="Eisen J.A."/>
        </authorList>
    </citation>
    <scope>NUCLEOTIDE SEQUENCE [LARGE SCALE GENOMIC DNA]</scope>
    <source>
        <strain evidence="1 2">DSM 17448</strain>
    </source>
</reference>
<dbReference type="InterPro" id="IPR013783">
    <property type="entry name" value="Ig-like_fold"/>
</dbReference>
<dbReference type="CDD" id="cd11294">
    <property type="entry name" value="E_set_Esterase_like_N"/>
    <property type="match status" value="1"/>
</dbReference>
<dbReference type="InterPro" id="IPR029058">
    <property type="entry name" value="AB_hydrolase_fold"/>
</dbReference>
<dbReference type="Proteomes" id="UP000002875">
    <property type="component" value="Chromosome"/>
</dbReference>
<dbReference type="InterPro" id="IPR050583">
    <property type="entry name" value="Mycobacterial_A85_antigen"/>
</dbReference>
<dbReference type="SUPFAM" id="SSF81296">
    <property type="entry name" value="E set domains"/>
    <property type="match status" value="1"/>
</dbReference>
<dbReference type="InterPro" id="IPR000801">
    <property type="entry name" value="Esterase-like"/>
</dbReference>
<keyword evidence="2" id="KW-1185">Reference proteome</keyword>
<protein>
    <submittedName>
        <fullName evidence="1">Esterase</fullName>
    </submittedName>
</protein>
<proteinExistence type="predicted"/>
<dbReference type="PANTHER" id="PTHR48098">
    <property type="entry name" value="ENTEROCHELIN ESTERASE-RELATED"/>
    <property type="match status" value="1"/>
</dbReference>
<accession>A0ABN4AM63</accession>